<feature type="domain" description="Isochorismatase-like" evidence="1">
    <location>
        <begin position="38"/>
        <end position="192"/>
    </location>
</feature>
<reference evidence="3" key="1">
    <citation type="submission" date="2016-01" db="EMBL/GenBank/DDBJ databases">
        <authorList>
            <person name="Mitreva M."/>
            <person name="Pepin K.H."/>
            <person name="Mihindukulasuriya K.A."/>
            <person name="Fulton R."/>
            <person name="Fronick C."/>
            <person name="O'Laughlin M."/>
            <person name="Miner T."/>
            <person name="Herter B."/>
            <person name="Rosa B.A."/>
            <person name="Cordes M."/>
            <person name="Tomlinson C."/>
            <person name="Wollam A."/>
            <person name="Palsikar V.B."/>
            <person name="Mardis E.R."/>
            <person name="Wilson R.K."/>
        </authorList>
    </citation>
    <scope>NUCLEOTIDE SEQUENCE [LARGE SCALE GENOMIC DNA]</scope>
    <source>
        <strain evidence="3">KA00274</strain>
    </source>
</reference>
<dbReference type="InterPro" id="IPR000868">
    <property type="entry name" value="Isochorismatase-like_dom"/>
</dbReference>
<keyword evidence="3" id="KW-1185">Reference proteome</keyword>
<evidence type="ECO:0000259" key="1">
    <source>
        <dbReference type="Pfam" id="PF00857"/>
    </source>
</evidence>
<dbReference type="Pfam" id="PF00857">
    <property type="entry name" value="Isochorismatase"/>
    <property type="match status" value="1"/>
</dbReference>
<organism evidence="2 3">
    <name type="scientific">Amygdalobacter nucleatus</name>
    <dbReference type="NCBI Taxonomy" id="3029274"/>
    <lineage>
        <taxon>Bacteria</taxon>
        <taxon>Bacillati</taxon>
        <taxon>Bacillota</taxon>
        <taxon>Clostridia</taxon>
        <taxon>Eubacteriales</taxon>
        <taxon>Oscillospiraceae</taxon>
        <taxon>Amygdalobacter</taxon>
    </lineage>
</organism>
<evidence type="ECO:0000313" key="2">
    <source>
        <dbReference type="EMBL" id="KXB39025.1"/>
    </source>
</evidence>
<dbReference type="PANTHER" id="PTHR14119:SF3">
    <property type="entry name" value="ISOCHORISMATASE DOMAIN-CONTAINING PROTEIN 2"/>
    <property type="match status" value="1"/>
</dbReference>
<comment type="caution">
    <text evidence="2">The sequence shown here is derived from an EMBL/GenBank/DDBJ whole genome shotgun (WGS) entry which is preliminary data.</text>
</comment>
<dbReference type="OrthoDB" id="9789777at2"/>
<dbReference type="InterPro" id="IPR036380">
    <property type="entry name" value="Isochorismatase-like_sf"/>
</dbReference>
<accession>A0A133Y7F7</accession>
<dbReference type="Proteomes" id="UP000070080">
    <property type="component" value="Unassembled WGS sequence"/>
</dbReference>
<proteinExistence type="predicted"/>
<dbReference type="PANTHER" id="PTHR14119">
    <property type="entry name" value="HYDROLASE"/>
    <property type="match status" value="1"/>
</dbReference>
<gene>
    <name evidence="2" type="ORF">HMPREF1872_01347</name>
</gene>
<dbReference type="SUPFAM" id="SSF52499">
    <property type="entry name" value="Isochorismatase-like hydrolases"/>
    <property type="match status" value="1"/>
</dbReference>
<dbReference type="EMBL" id="LSCV01000044">
    <property type="protein sequence ID" value="KXB39025.1"/>
    <property type="molecule type" value="Genomic_DNA"/>
</dbReference>
<dbReference type="RefSeq" id="WP_066714988.1">
    <property type="nucleotide sequence ID" value="NZ_CP118869.1"/>
</dbReference>
<dbReference type="Gene3D" id="3.40.50.850">
    <property type="entry name" value="Isochorismatase-like"/>
    <property type="match status" value="1"/>
</dbReference>
<protein>
    <submittedName>
        <fullName evidence="2">Isochorismatase family protein</fullName>
    </submittedName>
</protein>
<dbReference type="InterPro" id="IPR050993">
    <property type="entry name" value="Isochorismatase_domain"/>
</dbReference>
<dbReference type="AlphaFoldDB" id="A0A133Y7F7"/>
<dbReference type="STRING" id="1497955.HMPREF1872_01347"/>
<evidence type="ECO:0000313" key="3">
    <source>
        <dbReference type="Proteomes" id="UP000070080"/>
    </source>
</evidence>
<sequence length="215" mass="24316">MSELIKEIPTIVTSKETNFSLETQNDFYAQRLNPEHVAFLCIDLQEKIMPAMAENEAILQQNIKFLKICAFFKLPVIYTQQYPKGLGATKPEILAEIKACEAAGCPIFTFDKTRMSVLTGNLGLFLRQNHIKQLIVAGVESHVCVYQSCRDFLAEGYTVFVPEDMTSSRQLKHKQTALHLLEKLGATVSNLEMLMFDLLQDSKHPNFKACQALIK</sequence>
<name>A0A133Y7F7_9FIRM</name>